<gene>
    <name evidence="1" type="primary">ran-3_1</name>
    <name evidence="1" type="ORF">CM83_81590</name>
</gene>
<reference evidence="1" key="2">
    <citation type="submission" date="2014-07" db="EMBL/GenBank/DDBJ databases">
        <authorList>
            <person name="Hull J."/>
        </authorList>
    </citation>
    <scope>NUCLEOTIDE SEQUENCE</scope>
</reference>
<name>A0A0A9XHX2_LYGHE</name>
<dbReference type="EMBL" id="GBHO01025191">
    <property type="protein sequence ID" value="JAG18413.1"/>
    <property type="molecule type" value="Transcribed_RNA"/>
</dbReference>
<sequence>LSCFHENRTSLFALNFTGVNSQVPQQSYSPRGRYYGREWAFLTRTGDQNGQPSGLVVSRVRQGFLFFGENQMVEEPNQVPVMVAVVDPHPSTASDGNLETQDRTMEQTPSTGYMMPNAIESQTGSDAGTPVVIDAEENKFMFNQRKKRDYGSWPISNRQRSSILFSDRRIRDTQGAKGSRYTRALRSAAEGTSEGMMDKGIVPVEEDVDENSEKGTGRYRRGTDDNISTWKYQYRFPRDAESLQSTSGAGVERRRRRRGTYVSFGFPILTDWFHA</sequence>
<reference evidence="1" key="1">
    <citation type="journal article" date="2014" name="PLoS ONE">
        <title>Transcriptome-Based Identification of ABC Transporters in the Western Tarnished Plant Bug Lygus hesperus.</title>
        <authorList>
            <person name="Hull J.J."/>
            <person name="Chaney K."/>
            <person name="Geib S.M."/>
            <person name="Fabrick J.A."/>
            <person name="Brent C.S."/>
            <person name="Walsh D."/>
            <person name="Lavine L.C."/>
        </authorList>
    </citation>
    <scope>NUCLEOTIDE SEQUENCE</scope>
</reference>
<evidence type="ECO:0000313" key="1">
    <source>
        <dbReference type="EMBL" id="JAG18413.1"/>
    </source>
</evidence>
<protein>
    <submittedName>
        <fullName evidence="1">Regulator of chromosome condensation</fullName>
    </submittedName>
</protein>
<proteinExistence type="predicted"/>
<feature type="non-terminal residue" evidence="1">
    <location>
        <position position="1"/>
    </location>
</feature>
<dbReference type="AlphaFoldDB" id="A0A0A9XHX2"/>
<accession>A0A0A9XHX2</accession>
<organism evidence="1">
    <name type="scientific">Lygus hesperus</name>
    <name type="common">Western plant bug</name>
    <dbReference type="NCBI Taxonomy" id="30085"/>
    <lineage>
        <taxon>Eukaryota</taxon>
        <taxon>Metazoa</taxon>
        <taxon>Ecdysozoa</taxon>
        <taxon>Arthropoda</taxon>
        <taxon>Hexapoda</taxon>
        <taxon>Insecta</taxon>
        <taxon>Pterygota</taxon>
        <taxon>Neoptera</taxon>
        <taxon>Paraneoptera</taxon>
        <taxon>Hemiptera</taxon>
        <taxon>Heteroptera</taxon>
        <taxon>Panheteroptera</taxon>
        <taxon>Cimicomorpha</taxon>
        <taxon>Miridae</taxon>
        <taxon>Mirini</taxon>
        <taxon>Lygus</taxon>
    </lineage>
</organism>